<keyword evidence="1" id="KW-1133">Transmembrane helix</keyword>
<keyword evidence="1" id="KW-0812">Transmembrane</keyword>
<feature type="transmembrane region" description="Helical" evidence="1">
    <location>
        <begin position="57"/>
        <end position="75"/>
    </location>
</feature>
<dbReference type="Proteomes" id="UP000217265">
    <property type="component" value="Chromosome"/>
</dbReference>
<name>A0A290Q5I6_9BACT</name>
<dbReference type="EMBL" id="CP023344">
    <property type="protein sequence ID" value="ATC63949.1"/>
    <property type="molecule type" value="Genomic_DNA"/>
</dbReference>
<feature type="transmembrane region" description="Helical" evidence="1">
    <location>
        <begin position="7"/>
        <end position="24"/>
    </location>
</feature>
<protein>
    <submittedName>
        <fullName evidence="2">Uncharacterized protein</fullName>
    </submittedName>
</protein>
<evidence type="ECO:0000313" key="3">
    <source>
        <dbReference type="Proteomes" id="UP000217265"/>
    </source>
</evidence>
<keyword evidence="3" id="KW-1185">Reference proteome</keyword>
<dbReference type="KEGG" id="vbh:CMV30_08295"/>
<dbReference type="AlphaFoldDB" id="A0A290Q5I6"/>
<sequence>MIKLRHIGFVVFTICFILATRIQIFEPKPQQPTAAEIRWGTAKKEDERYGLLRGLRYYIYGIGVIGLLIVVEDYVGDRLRRKRSSGKDSA</sequence>
<accession>A0A290Q5I6</accession>
<evidence type="ECO:0000313" key="2">
    <source>
        <dbReference type="EMBL" id="ATC63949.1"/>
    </source>
</evidence>
<gene>
    <name evidence="2" type="ORF">CMV30_08295</name>
</gene>
<organism evidence="2 3">
    <name type="scientific">Nibricoccus aquaticus</name>
    <dbReference type="NCBI Taxonomy" id="2576891"/>
    <lineage>
        <taxon>Bacteria</taxon>
        <taxon>Pseudomonadati</taxon>
        <taxon>Verrucomicrobiota</taxon>
        <taxon>Opitutia</taxon>
        <taxon>Opitutales</taxon>
        <taxon>Opitutaceae</taxon>
        <taxon>Nibricoccus</taxon>
    </lineage>
</organism>
<dbReference type="RefSeq" id="WP_096055581.1">
    <property type="nucleotide sequence ID" value="NZ_CP023344.1"/>
</dbReference>
<evidence type="ECO:0000256" key="1">
    <source>
        <dbReference type="SAM" id="Phobius"/>
    </source>
</evidence>
<keyword evidence="1" id="KW-0472">Membrane</keyword>
<proteinExistence type="predicted"/>
<reference evidence="2 3" key="1">
    <citation type="submission" date="2017-09" db="EMBL/GenBank/DDBJ databases">
        <title>Complete genome sequence of Verrucomicrobial strain HZ-65, isolated from freshwater.</title>
        <authorList>
            <person name="Choi A."/>
        </authorList>
    </citation>
    <scope>NUCLEOTIDE SEQUENCE [LARGE SCALE GENOMIC DNA]</scope>
    <source>
        <strain evidence="2 3">HZ-65</strain>
    </source>
</reference>